<organism evidence="7 8">
    <name type="scientific">Ranatra chinensis</name>
    <dbReference type="NCBI Taxonomy" id="642074"/>
    <lineage>
        <taxon>Eukaryota</taxon>
        <taxon>Metazoa</taxon>
        <taxon>Ecdysozoa</taxon>
        <taxon>Arthropoda</taxon>
        <taxon>Hexapoda</taxon>
        <taxon>Insecta</taxon>
        <taxon>Pterygota</taxon>
        <taxon>Neoptera</taxon>
        <taxon>Paraneoptera</taxon>
        <taxon>Hemiptera</taxon>
        <taxon>Heteroptera</taxon>
        <taxon>Panheteroptera</taxon>
        <taxon>Nepomorpha</taxon>
        <taxon>Nepidae</taxon>
        <taxon>Ranatrinae</taxon>
        <taxon>Ranatra</taxon>
    </lineage>
</organism>
<evidence type="ECO:0000313" key="7">
    <source>
        <dbReference type="EMBL" id="KAL1130574.1"/>
    </source>
</evidence>
<keyword evidence="8" id="KW-1185">Reference proteome</keyword>
<dbReference type="SUPFAM" id="SSF55658">
    <property type="entry name" value="L9 N-domain-like"/>
    <property type="match status" value="1"/>
</dbReference>
<accession>A0ABD0Z5C7</accession>
<dbReference type="EMBL" id="JBFDAA010000007">
    <property type="protein sequence ID" value="KAL1130574.1"/>
    <property type="molecule type" value="Genomic_DNA"/>
</dbReference>
<name>A0ABD0Z5C7_9HEMI</name>
<evidence type="ECO:0000313" key="8">
    <source>
        <dbReference type="Proteomes" id="UP001558652"/>
    </source>
</evidence>
<evidence type="ECO:0000259" key="6">
    <source>
        <dbReference type="Pfam" id="PF01281"/>
    </source>
</evidence>
<dbReference type="PANTHER" id="PTHR21368">
    <property type="entry name" value="50S RIBOSOMAL PROTEIN L9"/>
    <property type="match status" value="1"/>
</dbReference>
<dbReference type="Gene3D" id="3.40.5.10">
    <property type="entry name" value="Ribosomal protein L9, N-terminal domain"/>
    <property type="match status" value="1"/>
</dbReference>
<dbReference type="InterPro" id="IPR009027">
    <property type="entry name" value="Ribosomal_bL9/RNase_H1_N"/>
</dbReference>
<reference evidence="7 8" key="1">
    <citation type="submission" date="2024-07" db="EMBL/GenBank/DDBJ databases">
        <title>Chromosome-level genome assembly of the water stick insect Ranatra chinensis (Heteroptera: Nepidae).</title>
        <authorList>
            <person name="Liu X."/>
        </authorList>
    </citation>
    <scope>NUCLEOTIDE SEQUENCE [LARGE SCALE GENOMIC DNA]</scope>
    <source>
        <strain evidence="7">Cailab_2021Rc</strain>
        <tissue evidence="7">Muscle</tissue>
    </source>
</reference>
<protein>
    <recommendedName>
        <fullName evidence="4">Large ribosomal subunit protein bL9m</fullName>
    </recommendedName>
    <alternativeName>
        <fullName evidence="5">39S ribosomal protein L9, mitochondrial</fullName>
    </alternativeName>
</protein>
<evidence type="ECO:0000256" key="1">
    <source>
        <dbReference type="ARBA" id="ARBA00010605"/>
    </source>
</evidence>
<dbReference type="GO" id="GO:1990904">
    <property type="term" value="C:ribonucleoprotein complex"/>
    <property type="evidence" value="ECO:0007669"/>
    <property type="project" value="UniProtKB-KW"/>
</dbReference>
<comment type="caution">
    <text evidence="7">The sequence shown here is derived from an EMBL/GenBank/DDBJ whole genome shotgun (WGS) entry which is preliminary data.</text>
</comment>
<dbReference type="InterPro" id="IPR000244">
    <property type="entry name" value="Ribosomal_bL9"/>
</dbReference>
<evidence type="ECO:0000256" key="4">
    <source>
        <dbReference type="ARBA" id="ARBA00035194"/>
    </source>
</evidence>
<proteinExistence type="inferred from homology"/>
<dbReference type="InterPro" id="IPR020070">
    <property type="entry name" value="Ribosomal_bL9_N"/>
</dbReference>
<feature type="non-terminal residue" evidence="7">
    <location>
        <position position="1"/>
    </location>
</feature>
<gene>
    <name evidence="7" type="ORF">AAG570_011820</name>
</gene>
<keyword evidence="3" id="KW-0687">Ribonucleoprotein</keyword>
<dbReference type="Pfam" id="PF01281">
    <property type="entry name" value="Ribosomal_L9_N"/>
    <property type="match status" value="1"/>
</dbReference>
<sequence length="251" mass="28903">FFFLQSTYILKRRYPPKLLKKGQLETRFKARDYIYDLVEDTDIKKKPDVQVILKTSVEGIGNMGDCVTLKRNMGYQKLLLPGLAEYATPEAIERMKSLKASRNQLEYSSPTAPGLVFLQTVSFLRRQILSVVMNKELEWTLEPWHIRVAFRKAGIHMPQDAIQLPDKPIKGPDLNLEGKDFIVTVTINKREKVGVRCRIHHWSTSLANRLQYVKYPWMLEGEPIFEEQAAELGSLPLPKPKFQPTEQTSSA</sequence>
<dbReference type="AlphaFoldDB" id="A0ABD0Z5C7"/>
<comment type="similarity">
    <text evidence="1">Belongs to the bacterial ribosomal protein bL9 family.</text>
</comment>
<evidence type="ECO:0000256" key="5">
    <source>
        <dbReference type="ARBA" id="ARBA00035381"/>
    </source>
</evidence>
<dbReference type="Proteomes" id="UP001558652">
    <property type="component" value="Unassembled WGS sequence"/>
</dbReference>
<dbReference type="GO" id="GO:0005840">
    <property type="term" value="C:ribosome"/>
    <property type="evidence" value="ECO:0007669"/>
    <property type="project" value="UniProtKB-KW"/>
</dbReference>
<keyword evidence="2" id="KW-0689">Ribosomal protein</keyword>
<evidence type="ECO:0000256" key="2">
    <source>
        <dbReference type="ARBA" id="ARBA00022980"/>
    </source>
</evidence>
<evidence type="ECO:0000256" key="3">
    <source>
        <dbReference type="ARBA" id="ARBA00023274"/>
    </source>
</evidence>
<dbReference type="InterPro" id="IPR036935">
    <property type="entry name" value="Ribosomal_bL9_N_sf"/>
</dbReference>
<feature type="domain" description="Ribosomal protein L9" evidence="6">
    <location>
        <begin position="49"/>
        <end position="94"/>
    </location>
</feature>